<protein>
    <submittedName>
        <fullName evidence="1">Uncharacterized protein</fullName>
    </submittedName>
</protein>
<accession>A0AAF0UAG9</accession>
<sequence length="68" mass="7803">MFYIQEIIQQTLSQSTVDESIVSPDDAIGKVLGKEHSGRHYKEMVNNHNQMMVAFKSYMIIKEGTLLE</sequence>
<dbReference type="Proteomes" id="UP001234989">
    <property type="component" value="Chromosome 8"/>
</dbReference>
<keyword evidence="2" id="KW-1185">Reference proteome</keyword>
<evidence type="ECO:0000313" key="2">
    <source>
        <dbReference type="Proteomes" id="UP001234989"/>
    </source>
</evidence>
<dbReference type="EMBL" id="CP133619">
    <property type="protein sequence ID" value="WMV42014.1"/>
    <property type="molecule type" value="Genomic_DNA"/>
</dbReference>
<organism evidence="1 2">
    <name type="scientific">Solanum verrucosum</name>
    <dbReference type="NCBI Taxonomy" id="315347"/>
    <lineage>
        <taxon>Eukaryota</taxon>
        <taxon>Viridiplantae</taxon>
        <taxon>Streptophyta</taxon>
        <taxon>Embryophyta</taxon>
        <taxon>Tracheophyta</taxon>
        <taxon>Spermatophyta</taxon>
        <taxon>Magnoliopsida</taxon>
        <taxon>eudicotyledons</taxon>
        <taxon>Gunneridae</taxon>
        <taxon>Pentapetalae</taxon>
        <taxon>asterids</taxon>
        <taxon>lamiids</taxon>
        <taxon>Solanales</taxon>
        <taxon>Solanaceae</taxon>
        <taxon>Solanoideae</taxon>
        <taxon>Solaneae</taxon>
        <taxon>Solanum</taxon>
    </lineage>
</organism>
<name>A0AAF0UAG9_SOLVR</name>
<evidence type="ECO:0000313" key="1">
    <source>
        <dbReference type="EMBL" id="WMV42014.1"/>
    </source>
</evidence>
<dbReference type="AlphaFoldDB" id="A0AAF0UAG9"/>
<reference evidence="1" key="1">
    <citation type="submission" date="2023-08" db="EMBL/GenBank/DDBJ databases">
        <title>A de novo genome assembly of Solanum verrucosum Schlechtendal, a Mexican diploid species geographically isolated from the other diploid A-genome species in potato relatives.</title>
        <authorList>
            <person name="Hosaka K."/>
        </authorList>
    </citation>
    <scope>NUCLEOTIDE SEQUENCE</scope>
    <source>
        <tissue evidence="1">Young leaves</tissue>
    </source>
</reference>
<proteinExistence type="predicted"/>
<gene>
    <name evidence="1" type="ORF">MTR67_035399</name>
</gene>